<comment type="similarity">
    <text evidence="2">Belongs to the bacterial solute-binding protein 5 family.</text>
</comment>
<evidence type="ECO:0000256" key="1">
    <source>
        <dbReference type="ARBA" id="ARBA00004196"/>
    </source>
</evidence>
<organism evidence="7 8">
    <name type="scientific">Listeria grayi</name>
    <name type="common">Listeria murrayi</name>
    <dbReference type="NCBI Taxonomy" id="1641"/>
    <lineage>
        <taxon>Bacteria</taxon>
        <taxon>Bacillati</taxon>
        <taxon>Bacillota</taxon>
        <taxon>Bacilli</taxon>
        <taxon>Bacillales</taxon>
        <taxon>Listeriaceae</taxon>
        <taxon>Listeria</taxon>
    </lineage>
</organism>
<evidence type="ECO:0000256" key="5">
    <source>
        <dbReference type="SAM" id="MobiDB-lite"/>
    </source>
</evidence>
<feature type="domain" description="Solute-binding protein family 5" evidence="6">
    <location>
        <begin position="9"/>
        <end position="87"/>
    </location>
</feature>
<dbReference type="InterPro" id="IPR000914">
    <property type="entry name" value="SBP_5_dom"/>
</dbReference>
<name>A0A378ME37_LISGR</name>
<sequence>MKELGTKNLSLEFTSDDTENAKKSSEFIQDQLESNLKGLTVKLRNVPFKVRLQDDQKQNYDISMSGWGPDYQDPSTFLDLFVSGGSQNRMDYSDSKYDKLIKDADNKYAGDASKRWDLMVKAEKVLLTDDVAIAPLYQRANAYLQKDYIKNLQKNPFGPDYTYKETYISK</sequence>
<dbReference type="PANTHER" id="PTHR30290">
    <property type="entry name" value="PERIPLASMIC BINDING COMPONENT OF ABC TRANSPORTER"/>
    <property type="match status" value="1"/>
</dbReference>
<dbReference type="Proteomes" id="UP000254879">
    <property type="component" value="Unassembled WGS sequence"/>
</dbReference>
<dbReference type="Pfam" id="PF00496">
    <property type="entry name" value="SBP_bac_5"/>
    <property type="match status" value="1"/>
</dbReference>
<reference evidence="7 8" key="1">
    <citation type="submission" date="2018-06" db="EMBL/GenBank/DDBJ databases">
        <authorList>
            <consortium name="Pathogen Informatics"/>
            <person name="Doyle S."/>
        </authorList>
    </citation>
    <scope>NUCLEOTIDE SEQUENCE [LARGE SCALE GENOMIC DNA]</scope>
    <source>
        <strain evidence="8">NCTC 10815</strain>
    </source>
</reference>
<dbReference type="GO" id="GO:1904680">
    <property type="term" value="F:peptide transmembrane transporter activity"/>
    <property type="evidence" value="ECO:0007669"/>
    <property type="project" value="TreeGrafter"/>
</dbReference>
<dbReference type="SUPFAM" id="SSF53850">
    <property type="entry name" value="Periplasmic binding protein-like II"/>
    <property type="match status" value="1"/>
</dbReference>
<gene>
    <name evidence="7" type="primary">oppA_2</name>
    <name evidence="7" type="ORF">NCTC10815_01392</name>
</gene>
<dbReference type="AlphaFoldDB" id="A0A378ME37"/>
<dbReference type="PANTHER" id="PTHR30290:SF10">
    <property type="entry name" value="PERIPLASMIC OLIGOPEPTIDE-BINDING PROTEIN-RELATED"/>
    <property type="match status" value="1"/>
</dbReference>
<dbReference type="GO" id="GO:0030313">
    <property type="term" value="C:cell envelope"/>
    <property type="evidence" value="ECO:0007669"/>
    <property type="project" value="UniProtKB-SubCell"/>
</dbReference>
<dbReference type="InterPro" id="IPR039424">
    <property type="entry name" value="SBP_5"/>
</dbReference>
<comment type="subcellular location">
    <subcellularLocation>
        <location evidence="1">Cell envelope</location>
    </subcellularLocation>
</comment>
<dbReference type="Gene3D" id="3.10.105.10">
    <property type="entry name" value="Dipeptide-binding Protein, Domain 3"/>
    <property type="match status" value="1"/>
</dbReference>
<keyword evidence="4" id="KW-0732">Signal</keyword>
<accession>A0A378ME37</accession>
<evidence type="ECO:0000256" key="2">
    <source>
        <dbReference type="ARBA" id="ARBA00005695"/>
    </source>
</evidence>
<dbReference type="EMBL" id="UGPG01000001">
    <property type="protein sequence ID" value="STY44074.1"/>
    <property type="molecule type" value="Genomic_DNA"/>
</dbReference>
<dbReference type="GO" id="GO:0015833">
    <property type="term" value="P:peptide transport"/>
    <property type="evidence" value="ECO:0007669"/>
    <property type="project" value="TreeGrafter"/>
</dbReference>
<evidence type="ECO:0000256" key="4">
    <source>
        <dbReference type="ARBA" id="ARBA00022729"/>
    </source>
</evidence>
<feature type="region of interest" description="Disordered" evidence="5">
    <location>
        <begin position="1"/>
        <end position="21"/>
    </location>
</feature>
<proteinExistence type="inferred from homology"/>
<evidence type="ECO:0000313" key="7">
    <source>
        <dbReference type="EMBL" id="STY44074.1"/>
    </source>
</evidence>
<evidence type="ECO:0000256" key="3">
    <source>
        <dbReference type="ARBA" id="ARBA00022448"/>
    </source>
</evidence>
<evidence type="ECO:0000259" key="6">
    <source>
        <dbReference type="Pfam" id="PF00496"/>
    </source>
</evidence>
<keyword evidence="3" id="KW-0813">Transport</keyword>
<evidence type="ECO:0000313" key="8">
    <source>
        <dbReference type="Proteomes" id="UP000254879"/>
    </source>
</evidence>
<protein>
    <submittedName>
        <fullName evidence="7">Periplasmic oligopeptide-binding protein</fullName>
    </submittedName>
</protein>
<dbReference type="Gene3D" id="3.40.190.10">
    <property type="entry name" value="Periplasmic binding protein-like II"/>
    <property type="match status" value="1"/>
</dbReference>